<comment type="caution">
    <text evidence="2">The sequence shown here is derived from an EMBL/GenBank/DDBJ whole genome shotgun (WGS) entry which is preliminary data.</text>
</comment>
<proteinExistence type="predicted"/>
<reference evidence="2 3" key="1">
    <citation type="submission" date="2024-10" db="EMBL/GenBank/DDBJ databases">
        <title>The Natural Products Discovery Center: Release of the First 8490 Sequenced Strains for Exploring Actinobacteria Biosynthetic Diversity.</title>
        <authorList>
            <person name="Kalkreuter E."/>
            <person name="Kautsar S.A."/>
            <person name="Yang D."/>
            <person name="Bader C.D."/>
            <person name="Teijaro C.N."/>
            <person name="Fluegel L."/>
            <person name="Davis C.M."/>
            <person name="Simpson J.R."/>
            <person name="Lauterbach L."/>
            <person name="Steele A.D."/>
            <person name="Gui C."/>
            <person name="Meng S."/>
            <person name="Li G."/>
            <person name="Viehrig K."/>
            <person name="Ye F."/>
            <person name="Su P."/>
            <person name="Kiefer A.F."/>
            <person name="Nichols A."/>
            <person name="Cepeda A.J."/>
            <person name="Yan W."/>
            <person name="Fan B."/>
            <person name="Jiang Y."/>
            <person name="Adhikari A."/>
            <person name="Zheng C.-J."/>
            <person name="Schuster L."/>
            <person name="Cowan T.M."/>
            <person name="Smanski M.J."/>
            <person name="Chevrette M.G."/>
            <person name="De Carvalho L.P.S."/>
            <person name="Shen B."/>
        </authorList>
    </citation>
    <scope>NUCLEOTIDE SEQUENCE [LARGE SCALE GENOMIC DNA]</scope>
    <source>
        <strain evidence="2 3">NPDC001281</strain>
    </source>
</reference>
<accession>A0ABW6V0V8</accession>
<gene>
    <name evidence="2" type="ORF">ACFY05_08800</name>
</gene>
<keyword evidence="3" id="KW-1185">Reference proteome</keyword>
<organism evidence="2 3">
    <name type="scientific">Microtetraspora fusca</name>
    <dbReference type="NCBI Taxonomy" id="1997"/>
    <lineage>
        <taxon>Bacteria</taxon>
        <taxon>Bacillati</taxon>
        <taxon>Actinomycetota</taxon>
        <taxon>Actinomycetes</taxon>
        <taxon>Streptosporangiales</taxon>
        <taxon>Streptosporangiaceae</taxon>
        <taxon>Microtetraspora</taxon>
    </lineage>
</organism>
<feature type="region of interest" description="Disordered" evidence="1">
    <location>
        <begin position="1"/>
        <end position="37"/>
    </location>
</feature>
<evidence type="ECO:0000313" key="3">
    <source>
        <dbReference type="Proteomes" id="UP001602119"/>
    </source>
</evidence>
<sequence length="99" mass="10517">MPSATSRPGRSRPACDAQLPSRPPGGRAGNPRQAGKDGVYLSQFVTGTGHGGLTAHPGGDRWRWKSRIFARAPTTRRPRDKVEQSVTAWVAGARAAAGR</sequence>
<dbReference type="Proteomes" id="UP001602119">
    <property type="component" value="Unassembled WGS sequence"/>
</dbReference>
<evidence type="ECO:0000256" key="1">
    <source>
        <dbReference type="SAM" id="MobiDB-lite"/>
    </source>
</evidence>
<name>A0ABW6V0V8_MICFU</name>
<evidence type="ECO:0000313" key="2">
    <source>
        <dbReference type="EMBL" id="MFF4772940.1"/>
    </source>
</evidence>
<dbReference type="RefSeq" id="WP_387341379.1">
    <property type="nucleotide sequence ID" value="NZ_JBIAXI010000004.1"/>
</dbReference>
<protein>
    <submittedName>
        <fullName evidence="2">DUF3626 domain-containing protein</fullName>
    </submittedName>
</protein>
<dbReference type="EMBL" id="JBIAXI010000004">
    <property type="protein sequence ID" value="MFF4772940.1"/>
    <property type="molecule type" value="Genomic_DNA"/>
</dbReference>